<comment type="subcellular location">
    <subcellularLocation>
        <location evidence="1">Membrane</location>
        <topology evidence="1">Single-pass type I membrane protein</topology>
    </subcellularLocation>
</comment>
<organism evidence="5 6">
    <name type="scientific">Quercus suber</name>
    <name type="common">Cork oak</name>
    <dbReference type="NCBI Taxonomy" id="58331"/>
    <lineage>
        <taxon>Eukaryota</taxon>
        <taxon>Viridiplantae</taxon>
        <taxon>Streptophyta</taxon>
        <taxon>Embryophyta</taxon>
        <taxon>Tracheophyta</taxon>
        <taxon>Spermatophyta</taxon>
        <taxon>Magnoliopsida</taxon>
        <taxon>eudicotyledons</taxon>
        <taxon>Gunneridae</taxon>
        <taxon>Pentapetalae</taxon>
        <taxon>rosids</taxon>
        <taxon>fabids</taxon>
        <taxon>Fagales</taxon>
        <taxon>Fagaceae</taxon>
        <taxon>Quercus</taxon>
    </lineage>
</organism>
<proteinExistence type="predicted"/>
<dbReference type="Pfam" id="PF00560">
    <property type="entry name" value="LRR_1"/>
    <property type="match status" value="1"/>
</dbReference>
<dbReference type="GO" id="GO:0004674">
    <property type="term" value="F:protein serine/threonine kinase activity"/>
    <property type="evidence" value="ECO:0007669"/>
    <property type="project" value="TreeGrafter"/>
</dbReference>
<gene>
    <name evidence="5" type="primary">RKF1_4</name>
    <name evidence="5" type="ORF">CFP56_028931</name>
</gene>
<dbReference type="InterPro" id="IPR001611">
    <property type="entry name" value="Leu-rich_rpt"/>
</dbReference>
<dbReference type="SUPFAM" id="SSF52058">
    <property type="entry name" value="L domain-like"/>
    <property type="match status" value="1"/>
</dbReference>
<dbReference type="Gene3D" id="3.80.10.10">
    <property type="entry name" value="Ribonuclease Inhibitor"/>
    <property type="match status" value="1"/>
</dbReference>
<evidence type="ECO:0000256" key="1">
    <source>
        <dbReference type="ARBA" id="ARBA00004479"/>
    </source>
</evidence>
<keyword evidence="4" id="KW-0677">Repeat</keyword>
<dbReference type="FunFam" id="3.80.10.10:FF:000383">
    <property type="entry name" value="Leucine-rich repeat receptor protein kinase EMS1"/>
    <property type="match status" value="1"/>
</dbReference>
<dbReference type="AlphaFoldDB" id="A0AAW0JSM5"/>
<protein>
    <submittedName>
        <fullName evidence="5">Lrr receptor-like serine/threonine-protein kinase rfk1</fullName>
    </submittedName>
</protein>
<comment type="pathway">
    <text evidence="2">Protein modification; protein ubiquitination.</text>
</comment>
<comment type="caution">
    <text evidence="5">The sequence shown here is derived from an EMBL/GenBank/DDBJ whole genome shotgun (WGS) entry which is preliminary data.</text>
</comment>
<dbReference type="PANTHER" id="PTHR48006">
    <property type="entry name" value="LEUCINE-RICH REPEAT-CONTAINING PROTEIN DDB_G0281931-RELATED"/>
    <property type="match status" value="1"/>
</dbReference>
<dbReference type="EMBL" id="PKMF04000476">
    <property type="protein sequence ID" value="KAK7829708.1"/>
    <property type="molecule type" value="Genomic_DNA"/>
</dbReference>
<evidence type="ECO:0000256" key="2">
    <source>
        <dbReference type="ARBA" id="ARBA00004906"/>
    </source>
</evidence>
<dbReference type="GO" id="GO:0016020">
    <property type="term" value="C:membrane"/>
    <property type="evidence" value="ECO:0007669"/>
    <property type="project" value="UniProtKB-SubCell"/>
</dbReference>
<dbReference type="Proteomes" id="UP000237347">
    <property type="component" value="Unassembled WGS sequence"/>
</dbReference>
<evidence type="ECO:0000256" key="4">
    <source>
        <dbReference type="ARBA" id="ARBA00022737"/>
    </source>
</evidence>
<keyword evidence="3" id="KW-0433">Leucine-rich repeat</keyword>
<evidence type="ECO:0000313" key="6">
    <source>
        <dbReference type="Proteomes" id="UP000237347"/>
    </source>
</evidence>
<sequence>MKFMKLGSKPDSFQTDGNNVRYVASELAMDISLIVGDVKFYLHKQVMCSSVFVNCLSGEIPKELGNITTLMYVCLEANQFSGIVPPELGDLTNLRTLVLSSNNLTGNLPMGLARLRNLASFPVCLSLKA</sequence>
<dbReference type="InterPro" id="IPR032675">
    <property type="entry name" value="LRR_dom_sf"/>
</dbReference>
<evidence type="ECO:0000256" key="3">
    <source>
        <dbReference type="ARBA" id="ARBA00022614"/>
    </source>
</evidence>
<dbReference type="InterPro" id="IPR051824">
    <property type="entry name" value="LRR_Rcpt-Like_S/T_Kinase"/>
</dbReference>
<name>A0AAW0JSM5_QUESU</name>
<dbReference type="PANTHER" id="PTHR48006:SF72">
    <property type="entry name" value="LRR RECEPTOR-LIKE SERINE_THREONINE-PROTEIN KINASE RFK1-RELATED"/>
    <property type="match status" value="1"/>
</dbReference>
<accession>A0AAW0JSM5</accession>
<keyword evidence="6" id="KW-1185">Reference proteome</keyword>
<reference evidence="5 6" key="1">
    <citation type="journal article" date="2018" name="Sci. Data">
        <title>The draft genome sequence of cork oak.</title>
        <authorList>
            <person name="Ramos A.M."/>
            <person name="Usie A."/>
            <person name="Barbosa P."/>
            <person name="Barros P.M."/>
            <person name="Capote T."/>
            <person name="Chaves I."/>
            <person name="Simoes F."/>
            <person name="Abreu I."/>
            <person name="Carrasquinho I."/>
            <person name="Faro C."/>
            <person name="Guimaraes J.B."/>
            <person name="Mendonca D."/>
            <person name="Nobrega F."/>
            <person name="Rodrigues L."/>
            <person name="Saibo N.J.M."/>
            <person name="Varela M.C."/>
            <person name="Egas C."/>
            <person name="Matos J."/>
            <person name="Miguel C.M."/>
            <person name="Oliveira M.M."/>
            <person name="Ricardo C.P."/>
            <person name="Goncalves S."/>
        </authorList>
    </citation>
    <scope>NUCLEOTIDE SEQUENCE [LARGE SCALE GENOMIC DNA]</scope>
    <source>
        <strain evidence="6">cv. HL8</strain>
    </source>
</reference>
<evidence type="ECO:0000313" key="5">
    <source>
        <dbReference type="EMBL" id="KAK7829708.1"/>
    </source>
</evidence>
<dbReference type="SUPFAM" id="SSF54695">
    <property type="entry name" value="POZ domain"/>
    <property type="match status" value="1"/>
</dbReference>
<dbReference type="InterPro" id="IPR011333">
    <property type="entry name" value="SKP1/BTB/POZ_sf"/>
</dbReference>